<evidence type="ECO:0000313" key="8">
    <source>
        <dbReference type="Ensembl" id="ENSSPUP00000014308.1"/>
    </source>
</evidence>
<dbReference type="InterPro" id="IPR040354">
    <property type="entry name" value="TCTN1-3"/>
</dbReference>
<comment type="subunit">
    <text evidence="2">Part of the tectonic-like complex (also named B9 complex).</text>
</comment>
<dbReference type="AlphaFoldDB" id="A0A8D0H496"/>
<organism evidence="8 9">
    <name type="scientific">Sphenodon punctatus</name>
    <name type="common">Tuatara</name>
    <name type="synonym">Hatteria punctata</name>
    <dbReference type="NCBI Taxonomy" id="8508"/>
    <lineage>
        <taxon>Eukaryota</taxon>
        <taxon>Metazoa</taxon>
        <taxon>Chordata</taxon>
        <taxon>Craniata</taxon>
        <taxon>Vertebrata</taxon>
        <taxon>Euteleostomi</taxon>
        <taxon>Lepidosauria</taxon>
        <taxon>Sphenodontia</taxon>
        <taxon>Sphenodontidae</taxon>
        <taxon>Sphenodon</taxon>
    </lineage>
</organism>
<dbReference type="GeneTree" id="ENSGT00570000079101"/>
<dbReference type="InterPro" id="IPR011677">
    <property type="entry name" value="TCTN1-3_dom"/>
</dbReference>
<sequence>MWSNVPSANAHRLPRAFKIEASPSSALSSSPVAELCACDLLAAQCDANCCCDPDCTPEDFSLFTTCSIPVVIGDSQLCIQEAAVYSIDTLMHPPERIFRLVNKINPNIFCIHVTNYKQALSFIPPEIPTLHNFDRLLKEFGGVTFNTESDEINLSTLCLCPFLWQYGVPIQTSDAFLRLPAPLVFSQCADSSPAGFLVEQTVKCSRTVNVEDCTAIPALSMLFYTNSSILVPIAVQSVTVQSLNGTRVRLNSSVMLQPKLGDSQTCMNVVLCASYLLTYTDAGNITSAAVSFLLGMIQATGSPIQQSFEIHFTQPDMRPVPLSGNPGYRVGLPLRAGSTNEYGQLTILRSTANQDCLVTEGVRTSVLFGYNMISGCNLRIATDVECQVTSQVVLNVLKGQNFPEYVASFGNSQAQNVLDWVPVIHINSSSDQDACQIPVSLELEVKWTKYGSLLNPQARIVNVTATVTTSSLTKSLSGSERTIQVLSSVTFTDVSAPAEPGYKVPPAIDAKLPFDFFFPFV</sequence>
<dbReference type="PANTHER" id="PTHR14611:SF1">
    <property type="entry name" value="TECTONIC-1"/>
    <property type="match status" value="1"/>
</dbReference>
<comment type="similarity">
    <text evidence="1">Belongs to the tectonic family.</text>
</comment>
<dbReference type="Pfam" id="PF07773">
    <property type="entry name" value="TCTN_DUF1619"/>
    <property type="match status" value="2"/>
</dbReference>
<dbReference type="GO" id="GO:0036038">
    <property type="term" value="C:MKS complex"/>
    <property type="evidence" value="ECO:0007669"/>
    <property type="project" value="TreeGrafter"/>
</dbReference>
<evidence type="ECO:0000256" key="2">
    <source>
        <dbReference type="ARBA" id="ARBA00011495"/>
    </source>
</evidence>
<keyword evidence="3" id="KW-0732">Signal</keyword>
<reference evidence="8" key="1">
    <citation type="submission" date="2025-08" db="UniProtKB">
        <authorList>
            <consortium name="Ensembl"/>
        </authorList>
    </citation>
    <scope>IDENTIFICATION</scope>
</reference>
<evidence type="ECO:0000313" key="9">
    <source>
        <dbReference type="Proteomes" id="UP000694392"/>
    </source>
</evidence>
<protein>
    <recommendedName>
        <fullName evidence="10">Tectonic-1</fullName>
    </recommendedName>
</protein>
<keyword evidence="4" id="KW-0970">Cilium biogenesis/degradation</keyword>
<keyword evidence="5" id="KW-0325">Glycoprotein</keyword>
<dbReference type="InterPro" id="IPR057724">
    <property type="entry name" value="TCTN1-3_N"/>
</dbReference>
<evidence type="ECO:0008006" key="10">
    <source>
        <dbReference type="Google" id="ProtNLM"/>
    </source>
</evidence>
<proteinExistence type="inferred from homology"/>
<evidence type="ECO:0000256" key="3">
    <source>
        <dbReference type="ARBA" id="ARBA00022729"/>
    </source>
</evidence>
<dbReference type="PANTHER" id="PTHR14611">
    <property type="entry name" value="TECTONIC FAMILY MEMBER"/>
    <property type="match status" value="1"/>
</dbReference>
<evidence type="ECO:0000259" key="6">
    <source>
        <dbReference type="Pfam" id="PF07773"/>
    </source>
</evidence>
<reference evidence="8" key="2">
    <citation type="submission" date="2025-09" db="UniProtKB">
        <authorList>
            <consortium name="Ensembl"/>
        </authorList>
    </citation>
    <scope>IDENTIFICATION</scope>
</reference>
<evidence type="ECO:0000259" key="7">
    <source>
        <dbReference type="Pfam" id="PF25752"/>
    </source>
</evidence>
<feature type="domain" description="Tectonic-1-3" evidence="6">
    <location>
        <begin position="324"/>
        <end position="493"/>
    </location>
</feature>
<dbReference type="Ensembl" id="ENSSPUT00000015264.1">
    <property type="protein sequence ID" value="ENSSPUP00000014308.1"/>
    <property type="gene ID" value="ENSSPUG00000010825.1"/>
</dbReference>
<name>A0A8D0H496_SPHPU</name>
<evidence type="ECO:0000256" key="4">
    <source>
        <dbReference type="ARBA" id="ARBA00022794"/>
    </source>
</evidence>
<dbReference type="Pfam" id="PF25752">
    <property type="entry name" value="DUF1619_N"/>
    <property type="match status" value="1"/>
</dbReference>
<dbReference type="GO" id="GO:0060271">
    <property type="term" value="P:cilium assembly"/>
    <property type="evidence" value="ECO:0007669"/>
    <property type="project" value="TreeGrafter"/>
</dbReference>
<dbReference type="Proteomes" id="UP000694392">
    <property type="component" value="Unplaced"/>
</dbReference>
<keyword evidence="9" id="KW-1185">Reference proteome</keyword>
<accession>A0A8D0H496</accession>
<feature type="domain" description="Tectonic-1-3" evidence="6">
    <location>
        <begin position="164"/>
        <end position="314"/>
    </location>
</feature>
<evidence type="ECO:0000256" key="1">
    <source>
        <dbReference type="ARBA" id="ARBA00007633"/>
    </source>
</evidence>
<feature type="domain" description="Tectonic-1-3 N-terminal" evidence="7">
    <location>
        <begin position="30"/>
        <end position="133"/>
    </location>
</feature>
<evidence type="ECO:0000256" key="5">
    <source>
        <dbReference type="ARBA" id="ARBA00023180"/>
    </source>
</evidence>
<dbReference type="GO" id="GO:1904491">
    <property type="term" value="P:protein localization to ciliary transition zone"/>
    <property type="evidence" value="ECO:0007669"/>
    <property type="project" value="TreeGrafter"/>
</dbReference>